<dbReference type="RefSeq" id="WP_020887733.1">
    <property type="nucleotide sequence ID" value="NZ_ATHI01000029.1"/>
</dbReference>
<gene>
    <name evidence="3" type="ORF">dsat_1036</name>
</gene>
<dbReference type="OrthoDB" id="9801832at2"/>
<proteinExistence type="predicted"/>
<dbReference type="EMBL" id="ATHI01000029">
    <property type="protein sequence ID" value="EPR31447.1"/>
    <property type="molecule type" value="Genomic_DNA"/>
</dbReference>
<organism evidence="3 4">
    <name type="scientific">Alkalidesulfovibrio alkalitolerans DSM 16529</name>
    <dbReference type="NCBI Taxonomy" id="1121439"/>
    <lineage>
        <taxon>Bacteria</taxon>
        <taxon>Pseudomonadati</taxon>
        <taxon>Thermodesulfobacteriota</taxon>
        <taxon>Desulfovibrionia</taxon>
        <taxon>Desulfovibrionales</taxon>
        <taxon>Desulfovibrionaceae</taxon>
        <taxon>Alkalidesulfovibrio</taxon>
    </lineage>
</organism>
<dbReference type="GO" id="GO:0005507">
    <property type="term" value="F:copper ion binding"/>
    <property type="evidence" value="ECO:0007669"/>
    <property type="project" value="InterPro"/>
</dbReference>
<dbReference type="InterPro" id="IPR036163">
    <property type="entry name" value="HMA_dom_sf"/>
</dbReference>
<dbReference type="CDD" id="cd00371">
    <property type="entry name" value="HMA"/>
    <property type="match status" value="1"/>
</dbReference>
<dbReference type="PATRIC" id="fig|1121439.3.peg.2409"/>
<keyword evidence="4" id="KW-1185">Reference proteome</keyword>
<dbReference type="InterPro" id="IPR006121">
    <property type="entry name" value="HMA_dom"/>
</dbReference>
<dbReference type="InterPro" id="IPR017969">
    <property type="entry name" value="Heavy-metal-associated_CS"/>
</dbReference>
<evidence type="ECO:0000256" key="1">
    <source>
        <dbReference type="ARBA" id="ARBA00022723"/>
    </source>
</evidence>
<dbReference type="eggNOG" id="COG2608">
    <property type="taxonomic scope" value="Bacteria"/>
</dbReference>
<evidence type="ECO:0000313" key="3">
    <source>
        <dbReference type="EMBL" id="EPR31447.1"/>
    </source>
</evidence>
<keyword evidence="1" id="KW-0479">Metal-binding</keyword>
<sequence length="68" mass="7017">MAKRTITVKGMSCGHCVAAVSEALSKIPGVSDVTVDLTFGTATFSEAAPVDAKVLKDAIEKIGFEFVG</sequence>
<evidence type="ECO:0000313" key="4">
    <source>
        <dbReference type="Proteomes" id="UP000014975"/>
    </source>
</evidence>
<dbReference type="InterPro" id="IPR000428">
    <property type="entry name" value="Cu-bd"/>
</dbReference>
<dbReference type="Gene3D" id="3.30.70.100">
    <property type="match status" value="1"/>
</dbReference>
<name>S7T2Z1_9BACT</name>
<dbReference type="GO" id="GO:0006825">
    <property type="term" value="P:copper ion transport"/>
    <property type="evidence" value="ECO:0007669"/>
    <property type="project" value="InterPro"/>
</dbReference>
<dbReference type="Proteomes" id="UP000014975">
    <property type="component" value="Unassembled WGS sequence"/>
</dbReference>
<dbReference type="AlphaFoldDB" id="S7T2Z1"/>
<comment type="caution">
    <text evidence="3">The sequence shown here is derived from an EMBL/GenBank/DDBJ whole genome shotgun (WGS) entry which is preliminary data.</text>
</comment>
<reference evidence="3 4" key="1">
    <citation type="journal article" date="2013" name="Genome Announc.">
        <title>Draft genome sequences for three mercury-methylating, sulfate-reducing bacteria.</title>
        <authorList>
            <person name="Brown S.D."/>
            <person name="Hurt R.A.Jr."/>
            <person name="Gilmour C.C."/>
            <person name="Elias D.A."/>
        </authorList>
    </citation>
    <scope>NUCLEOTIDE SEQUENCE [LARGE SCALE GENOMIC DNA]</scope>
    <source>
        <strain evidence="3 4">DSM 16529</strain>
    </source>
</reference>
<dbReference type="PROSITE" id="PS01047">
    <property type="entry name" value="HMA_1"/>
    <property type="match status" value="1"/>
</dbReference>
<dbReference type="SUPFAM" id="SSF55008">
    <property type="entry name" value="HMA, heavy metal-associated domain"/>
    <property type="match status" value="1"/>
</dbReference>
<dbReference type="PROSITE" id="PS50846">
    <property type="entry name" value="HMA_2"/>
    <property type="match status" value="1"/>
</dbReference>
<evidence type="ECO:0000259" key="2">
    <source>
        <dbReference type="PROSITE" id="PS50846"/>
    </source>
</evidence>
<protein>
    <submittedName>
        <fullName evidence="3">Heavy metal transport/detoxification protein</fullName>
    </submittedName>
</protein>
<dbReference type="PRINTS" id="PR00944">
    <property type="entry name" value="CUEXPORT"/>
</dbReference>
<feature type="domain" description="HMA" evidence="2">
    <location>
        <begin position="2"/>
        <end position="67"/>
    </location>
</feature>
<dbReference type="Pfam" id="PF00403">
    <property type="entry name" value="HMA"/>
    <property type="match status" value="1"/>
</dbReference>
<dbReference type="STRING" id="1121439.dsat_1036"/>
<accession>S7T2Z1</accession>